<dbReference type="Proteomes" id="UP000289708">
    <property type="component" value="Unassembled WGS sequence"/>
</dbReference>
<accession>A0A4Q0MLW9</accession>
<gene>
    <name evidence="3" type="ORF">EK403_04955</name>
</gene>
<proteinExistence type="predicted"/>
<feature type="transmembrane region" description="Helical" evidence="1">
    <location>
        <begin position="53"/>
        <end position="74"/>
    </location>
</feature>
<dbReference type="PANTHER" id="PTHR23028:SF53">
    <property type="entry name" value="ACYL_TRANSF_3 DOMAIN-CONTAINING PROTEIN"/>
    <property type="match status" value="1"/>
</dbReference>
<keyword evidence="1" id="KW-0472">Membrane</keyword>
<dbReference type="RefSeq" id="WP_128776380.1">
    <property type="nucleotide sequence ID" value="NZ_RYFI01000003.1"/>
</dbReference>
<dbReference type="EMBL" id="RYFI01000003">
    <property type="protein sequence ID" value="RXF74730.1"/>
    <property type="molecule type" value="Genomic_DNA"/>
</dbReference>
<reference evidence="3 4" key="1">
    <citation type="submission" date="2018-12" db="EMBL/GenBank/DDBJ databases">
        <title>bacterium Hansschlegelia zhihuaiae S113.</title>
        <authorList>
            <person name="He J."/>
        </authorList>
    </citation>
    <scope>NUCLEOTIDE SEQUENCE [LARGE SCALE GENOMIC DNA]</scope>
    <source>
        <strain evidence="3 4">S 113</strain>
    </source>
</reference>
<evidence type="ECO:0000313" key="3">
    <source>
        <dbReference type="EMBL" id="RXF74730.1"/>
    </source>
</evidence>
<organism evidence="3 4">
    <name type="scientific">Hansschlegelia zhihuaiae</name>
    <dbReference type="NCBI Taxonomy" id="405005"/>
    <lineage>
        <taxon>Bacteria</taxon>
        <taxon>Pseudomonadati</taxon>
        <taxon>Pseudomonadota</taxon>
        <taxon>Alphaproteobacteria</taxon>
        <taxon>Hyphomicrobiales</taxon>
        <taxon>Methylopilaceae</taxon>
        <taxon>Hansschlegelia</taxon>
    </lineage>
</organism>
<protein>
    <submittedName>
        <fullName evidence="3">Acyltransferase</fullName>
    </submittedName>
</protein>
<evidence type="ECO:0000259" key="2">
    <source>
        <dbReference type="Pfam" id="PF01757"/>
    </source>
</evidence>
<keyword evidence="1" id="KW-0812">Transmembrane</keyword>
<dbReference type="AlphaFoldDB" id="A0A4Q0MLW9"/>
<dbReference type="OrthoDB" id="9767863at2"/>
<feature type="transmembrane region" description="Helical" evidence="1">
    <location>
        <begin position="298"/>
        <end position="319"/>
    </location>
</feature>
<feature type="transmembrane region" description="Helical" evidence="1">
    <location>
        <begin position="260"/>
        <end position="278"/>
    </location>
</feature>
<dbReference type="GO" id="GO:0016020">
    <property type="term" value="C:membrane"/>
    <property type="evidence" value="ECO:0007669"/>
    <property type="project" value="TreeGrafter"/>
</dbReference>
<keyword evidence="3" id="KW-0012">Acyltransferase</keyword>
<dbReference type="InterPro" id="IPR050879">
    <property type="entry name" value="Acyltransferase_3"/>
</dbReference>
<evidence type="ECO:0000256" key="1">
    <source>
        <dbReference type="SAM" id="Phobius"/>
    </source>
</evidence>
<feature type="domain" description="Acyltransferase 3" evidence="2">
    <location>
        <begin position="16"/>
        <end position="341"/>
    </location>
</feature>
<feature type="transmembrane region" description="Helical" evidence="1">
    <location>
        <begin position="203"/>
        <end position="221"/>
    </location>
</feature>
<feature type="transmembrane region" description="Helical" evidence="1">
    <location>
        <begin position="233"/>
        <end position="254"/>
    </location>
</feature>
<feature type="transmembrane region" description="Helical" evidence="1">
    <location>
        <begin position="325"/>
        <end position="349"/>
    </location>
</feature>
<feature type="transmembrane region" description="Helical" evidence="1">
    <location>
        <begin position="155"/>
        <end position="171"/>
    </location>
</feature>
<sequence length="372" mass="38874">MSGGRVAPPPGVDLSELTAARGFAAAAVVLYHVDAYSRDAIGTLIPTDALARLAVDFFFVLSGFVLAHVYGAAWREGRYDHRDFLARRIARIWPLHLVCLLGVAAIVGAGTFVGMAPPWTPTVAGFLEHAALLNAVGLIRENAWNQPSWSVGAEWTAYLCFPVYLAAVSALRSPVAKLAAALALAAILWAAVRAVFGLDLFNLTYWGAVRIVPSFFAGVALRQIMETGAGTTIAPARLTWMTAGVLLAMALAVLAGAPSILVWPGLLALVYLLALKGLAPRGGLLRSRPLVWGGEISYALYLAHAPVLMVTYGLGAKILGVSGPAGLIGLGALAAGLSVLAAAALHYVVERPAQRFIVSRAGRPRKAAAASA</sequence>
<keyword evidence="1" id="KW-1133">Transmembrane helix</keyword>
<name>A0A4Q0MLW9_9HYPH</name>
<comment type="caution">
    <text evidence="3">The sequence shown here is derived from an EMBL/GenBank/DDBJ whole genome shotgun (WGS) entry which is preliminary data.</text>
</comment>
<keyword evidence="4" id="KW-1185">Reference proteome</keyword>
<keyword evidence="3" id="KW-0808">Transferase</keyword>
<feature type="transmembrane region" description="Helical" evidence="1">
    <location>
        <begin position="95"/>
        <end position="116"/>
    </location>
</feature>
<feature type="transmembrane region" description="Helical" evidence="1">
    <location>
        <begin position="178"/>
        <end position="197"/>
    </location>
</feature>
<dbReference type="InterPro" id="IPR002656">
    <property type="entry name" value="Acyl_transf_3_dom"/>
</dbReference>
<dbReference type="GO" id="GO:0000271">
    <property type="term" value="P:polysaccharide biosynthetic process"/>
    <property type="evidence" value="ECO:0007669"/>
    <property type="project" value="TreeGrafter"/>
</dbReference>
<dbReference type="Pfam" id="PF01757">
    <property type="entry name" value="Acyl_transf_3"/>
    <property type="match status" value="1"/>
</dbReference>
<dbReference type="PANTHER" id="PTHR23028">
    <property type="entry name" value="ACETYLTRANSFERASE"/>
    <property type="match status" value="1"/>
</dbReference>
<dbReference type="GO" id="GO:0016747">
    <property type="term" value="F:acyltransferase activity, transferring groups other than amino-acyl groups"/>
    <property type="evidence" value="ECO:0007669"/>
    <property type="project" value="InterPro"/>
</dbReference>
<evidence type="ECO:0000313" key="4">
    <source>
        <dbReference type="Proteomes" id="UP000289708"/>
    </source>
</evidence>